<comment type="similarity">
    <text evidence="2 7">Belongs to the SurE nucleotidase family.</text>
</comment>
<dbReference type="GO" id="GO:0000166">
    <property type="term" value="F:nucleotide binding"/>
    <property type="evidence" value="ECO:0007669"/>
    <property type="project" value="UniProtKB-KW"/>
</dbReference>
<evidence type="ECO:0000256" key="4">
    <source>
        <dbReference type="ARBA" id="ARBA00022723"/>
    </source>
</evidence>
<dbReference type="GO" id="GO:0046872">
    <property type="term" value="F:metal ion binding"/>
    <property type="evidence" value="ECO:0007669"/>
    <property type="project" value="UniProtKB-UniRule"/>
</dbReference>
<evidence type="ECO:0000256" key="3">
    <source>
        <dbReference type="ARBA" id="ARBA00022490"/>
    </source>
</evidence>
<dbReference type="KEGG" id="hdh:G5B40_03750"/>
<evidence type="ECO:0000256" key="6">
    <source>
        <dbReference type="ARBA" id="ARBA00022801"/>
    </source>
</evidence>
<dbReference type="NCBIfam" id="NF001490">
    <property type="entry name" value="PRK00346.1-4"/>
    <property type="match status" value="1"/>
</dbReference>
<keyword evidence="10" id="KW-1185">Reference proteome</keyword>
<evidence type="ECO:0000256" key="5">
    <source>
        <dbReference type="ARBA" id="ARBA00022741"/>
    </source>
</evidence>
<keyword evidence="5 7" id="KW-0547">Nucleotide-binding</keyword>
<accession>A0A7L5BYE9</accession>
<dbReference type="NCBIfam" id="TIGR00087">
    <property type="entry name" value="surE"/>
    <property type="match status" value="1"/>
</dbReference>
<reference evidence="9 10" key="1">
    <citation type="submission" date="2020-02" db="EMBL/GenBank/DDBJ databases">
        <title>complete genome sequence of Rhodobacteraceae bacterium.</title>
        <authorList>
            <person name="Park J."/>
            <person name="Kim Y.-S."/>
            <person name="Kim K.-H."/>
        </authorList>
    </citation>
    <scope>NUCLEOTIDE SEQUENCE [LARGE SCALE GENOMIC DNA]</scope>
    <source>
        <strain evidence="9 10">RR4-56</strain>
    </source>
</reference>
<dbReference type="Pfam" id="PF01975">
    <property type="entry name" value="SurE"/>
    <property type="match status" value="1"/>
</dbReference>
<dbReference type="Gene3D" id="3.40.1210.10">
    <property type="entry name" value="Survival protein SurE-like phosphatase/nucleotidase"/>
    <property type="match status" value="1"/>
</dbReference>
<keyword evidence="4 7" id="KW-0479">Metal-binding</keyword>
<evidence type="ECO:0000259" key="8">
    <source>
        <dbReference type="Pfam" id="PF01975"/>
    </source>
</evidence>
<dbReference type="GO" id="GO:0005737">
    <property type="term" value="C:cytoplasm"/>
    <property type="evidence" value="ECO:0007669"/>
    <property type="project" value="UniProtKB-SubCell"/>
</dbReference>
<dbReference type="InterPro" id="IPR030048">
    <property type="entry name" value="SurE"/>
</dbReference>
<dbReference type="SUPFAM" id="SSF64167">
    <property type="entry name" value="SurE-like"/>
    <property type="match status" value="1"/>
</dbReference>
<feature type="binding site" evidence="7">
    <location>
        <position position="9"/>
    </location>
    <ligand>
        <name>a divalent metal cation</name>
        <dbReference type="ChEBI" id="CHEBI:60240"/>
    </ligand>
</feature>
<dbReference type="GO" id="GO:0008254">
    <property type="term" value="F:3'-nucleotidase activity"/>
    <property type="evidence" value="ECO:0007669"/>
    <property type="project" value="TreeGrafter"/>
</dbReference>
<evidence type="ECO:0000256" key="7">
    <source>
        <dbReference type="HAMAP-Rule" id="MF_00060"/>
    </source>
</evidence>
<name>A0A7L5BYE9_9RHOB</name>
<sequence>MRILIVNDDGINGPGLKVAEEIAVEVAGPSGEIWVVAPETERSGASHCVSYTAPMRVTQLEERRFCIEGHPADCAIAGIVKLLPERPDLVLSGVNRGHNVAEDAVYSGTVAGAKEGAIQDVRSIALSQFFAAGLDAPEDLFAAARAHGAATVRRVLALPTGPDVFYNVNFPARAADEVKGFRLAPQGRRGGAFEVQETIAPNQRRYFWLKHGGRNVEAAADADCTLCANGWITATPMRPDLTDHALLAEAMAAHEAAE</sequence>
<dbReference type="EC" id="3.1.3.5" evidence="7"/>
<keyword evidence="3 7" id="KW-0963">Cytoplasm</keyword>
<comment type="cofactor">
    <cofactor evidence="7">
        <name>a divalent metal cation</name>
        <dbReference type="ChEBI" id="CHEBI:60240"/>
    </cofactor>
    <text evidence="7">Binds 1 divalent metal cation per subunit.</text>
</comment>
<evidence type="ECO:0000256" key="2">
    <source>
        <dbReference type="ARBA" id="ARBA00011062"/>
    </source>
</evidence>
<protein>
    <recommendedName>
        <fullName evidence="7">5'-nucleotidase SurE</fullName>
        <ecNumber evidence="7">3.1.3.5</ecNumber>
    </recommendedName>
    <alternativeName>
        <fullName evidence="7">Nucleoside 5'-monophosphate phosphohydrolase</fullName>
    </alternativeName>
</protein>
<dbReference type="GO" id="GO:0004309">
    <property type="term" value="F:exopolyphosphatase activity"/>
    <property type="evidence" value="ECO:0007669"/>
    <property type="project" value="TreeGrafter"/>
</dbReference>
<evidence type="ECO:0000256" key="1">
    <source>
        <dbReference type="ARBA" id="ARBA00000815"/>
    </source>
</evidence>
<dbReference type="EMBL" id="CP049056">
    <property type="protein sequence ID" value="QIE54629.1"/>
    <property type="molecule type" value="Genomic_DNA"/>
</dbReference>
<keyword evidence="6 7" id="KW-0378">Hydrolase</keyword>
<feature type="binding site" evidence="7">
    <location>
        <position position="95"/>
    </location>
    <ligand>
        <name>a divalent metal cation</name>
        <dbReference type="ChEBI" id="CHEBI:60240"/>
    </ligand>
</feature>
<feature type="binding site" evidence="7">
    <location>
        <position position="8"/>
    </location>
    <ligand>
        <name>a divalent metal cation</name>
        <dbReference type="ChEBI" id="CHEBI:60240"/>
    </ligand>
</feature>
<feature type="binding site" evidence="7">
    <location>
        <position position="43"/>
    </location>
    <ligand>
        <name>a divalent metal cation</name>
        <dbReference type="ChEBI" id="CHEBI:60240"/>
    </ligand>
</feature>
<dbReference type="GO" id="GO:0008253">
    <property type="term" value="F:5'-nucleotidase activity"/>
    <property type="evidence" value="ECO:0007669"/>
    <property type="project" value="UniProtKB-UniRule"/>
</dbReference>
<gene>
    <name evidence="7 9" type="primary">surE</name>
    <name evidence="9" type="ORF">G5B40_03750</name>
</gene>
<dbReference type="RefSeq" id="WP_165095178.1">
    <property type="nucleotide sequence ID" value="NZ_CP049056.1"/>
</dbReference>
<comment type="function">
    <text evidence="7">Nucleotidase that shows phosphatase activity on nucleoside 5'-monophosphates.</text>
</comment>
<evidence type="ECO:0000313" key="10">
    <source>
        <dbReference type="Proteomes" id="UP000503336"/>
    </source>
</evidence>
<comment type="subcellular location">
    <subcellularLocation>
        <location evidence="7">Cytoplasm</location>
    </subcellularLocation>
</comment>
<dbReference type="PANTHER" id="PTHR30457:SF12">
    <property type="entry name" value="5'_3'-NUCLEOTIDASE SURE"/>
    <property type="match status" value="1"/>
</dbReference>
<dbReference type="PANTHER" id="PTHR30457">
    <property type="entry name" value="5'-NUCLEOTIDASE SURE"/>
    <property type="match status" value="1"/>
</dbReference>
<dbReference type="HAMAP" id="MF_00060">
    <property type="entry name" value="SurE"/>
    <property type="match status" value="1"/>
</dbReference>
<feature type="domain" description="Survival protein SurE-like phosphatase/nucleotidase" evidence="8">
    <location>
        <begin position="3"/>
        <end position="189"/>
    </location>
</feature>
<evidence type="ECO:0000313" key="9">
    <source>
        <dbReference type="EMBL" id="QIE54629.1"/>
    </source>
</evidence>
<dbReference type="InterPro" id="IPR002828">
    <property type="entry name" value="SurE-like_Pase/nucleotidase"/>
</dbReference>
<organism evidence="9 10">
    <name type="scientific">Pikeienuella piscinae</name>
    <dbReference type="NCBI Taxonomy" id="2748098"/>
    <lineage>
        <taxon>Bacteria</taxon>
        <taxon>Pseudomonadati</taxon>
        <taxon>Pseudomonadota</taxon>
        <taxon>Alphaproteobacteria</taxon>
        <taxon>Rhodobacterales</taxon>
        <taxon>Paracoccaceae</taxon>
        <taxon>Pikeienuella</taxon>
    </lineage>
</organism>
<dbReference type="Proteomes" id="UP000503336">
    <property type="component" value="Chromosome"/>
</dbReference>
<comment type="catalytic activity">
    <reaction evidence="1 7">
        <text>a ribonucleoside 5'-phosphate + H2O = a ribonucleoside + phosphate</text>
        <dbReference type="Rhea" id="RHEA:12484"/>
        <dbReference type="ChEBI" id="CHEBI:15377"/>
        <dbReference type="ChEBI" id="CHEBI:18254"/>
        <dbReference type="ChEBI" id="CHEBI:43474"/>
        <dbReference type="ChEBI" id="CHEBI:58043"/>
        <dbReference type="EC" id="3.1.3.5"/>
    </reaction>
</comment>
<dbReference type="AlphaFoldDB" id="A0A7L5BYE9"/>
<dbReference type="InterPro" id="IPR036523">
    <property type="entry name" value="SurE-like_sf"/>
</dbReference>
<proteinExistence type="inferred from homology"/>